<dbReference type="eggNOG" id="COG0631">
    <property type="taxonomic scope" value="Bacteria"/>
</dbReference>
<dbReference type="SUPFAM" id="SSF81606">
    <property type="entry name" value="PP2C-like"/>
    <property type="match status" value="1"/>
</dbReference>
<sequence>MQVTYATEPSPEPGRVNEDYVLAGPDWVVVLDGATAPAGIDSGCDHSVAWYVRHLAAALGQELTEPPDLNLRAVLSNAIMTVHREHADFCDLTNNASPSATVAIVRLVDDELDYLVLADSPIVLEDGTVLVDDRTSHLTDYSREGIEAARNSPGGFFVAQADPHVVDEAIVGSVPISQAGEFAILTDGASRYTDLLELGDWGALRTALATHGPRWLIERVREAEYASPPVGDPVSGRRFKPHDDATAVLVRP</sequence>
<dbReference type="InterPro" id="IPR001932">
    <property type="entry name" value="PPM-type_phosphatase-like_dom"/>
</dbReference>
<dbReference type="KEGG" id="aja:AJAP_42985"/>
<dbReference type="Gene3D" id="3.60.40.10">
    <property type="entry name" value="PPM-type phosphatase domain"/>
    <property type="match status" value="1"/>
</dbReference>
<geneLocation type="plasmid" evidence="2 3">
    <name>pAmyja1</name>
</geneLocation>
<evidence type="ECO:0000313" key="2">
    <source>
        <dbReference type="EMBL" id="AIG81361.1"/>
    </source>
</evidence>
<dbReference type="RefSeq" id="WP_040133730.1">
    <property type="nucleotide sequence ID" value="NZ_CP008954.1"/>
</dbReference>
<feature type="domain" description="PPM-type phosphatase" evidence="1">
    <location>
        <begin position="16"/>
        <end position="194"/>
    </location>
</feature>
<accession>A0A075VAJ4</accession>
<keyword evidence="3" id="KW-1185">Reference proteome</keyword>
<dbReference type="Pfam" id="PF13672">
    <property type="entry name" value="PP2C_2"/>
    <property type="match status" value="1"/>
</dbReference>
<dbReference type="AlphaFoldDB" id="A0A075VAJ4"/>
<dbReference type="Proteomes" id="UP000028492">
    <property type="component" value="Plasmid pAmyja1"/>
</dbReference>
<evidence type="ECO:0000259" key="1">
    <source>
        <dbReference type="Pfam" id="PF13672"/>
    </source>
</evidence>
<organism evidence="2 3">
    <name type="scientific">Amycolatopsis japonica</name>
    <dbReference type="NCBI Taxonomy" id="208439"/>
    <lineage>
        <taxon>Bacteria</taxon>
        <taxon>Bacillati</taxon>
        <taxon>Actinomycetota</taxon>
        <taxon>Actinomycetes</taxon>
        <taxon>Pseudonocardiales</taxon>
        <taxon>Pseudonocardiaceae</taxon>
        <taxon>Amycolatopsis</taxon>
        <taxon>Amycolatopsis japonica group</taxon>
    </lineage>
</organism>
<reference evidence="2 3" key="1">
    <citation type="journal article" date="2014" name="J. Biotechnol.">
        <title>Complete genome sequence of the actinobacterium Amycolatopsis japonica MG417-CF17(T) (=DSM 44213T) producing (S,S)-N,N'-ethylenediaminedisuccinic acid.</title>
        <authorList>
            <person name="Stegmann E."/>
            <person name="Albersmeier A."/>
            <person name="Spohn M."/>
            <person name="Gert H."/>
            <person name="Weber T."/>
            <person name="Wohlleben W."/>
            <person name="Kalinowski J."/>
            <person name="Ruckert C."/>
        </authorList>
    </citation>
    <scope>NUCLEOTIDE SEQUENCE [LARGE SCALE GENOMIC DNA]</scope>
    <source>
        <strain evidence="3">MG417-CF17 (DSM 44213)</strain>
        <plasmid evidence="2">pAmyja1</plasmid>
    </source>
</reference>
<keyword evidence="2" id="KW-0614">Plasmid</keyword>
<gene>
    <name evidence="2" type="ORF">AJAP_42985</name>
</gene>
<dbReference type="InterPro" id="IPR036457">
    <property type="entry name" value="PPM-type-like_dom_sf"/>
</dbReference>
<evidence type="ECO:0000313" key="3">
    <source>
        <dbReference type="Proteomes" id="UP000028492"/>
    </source>
</evidence>
<dbReference type="HOGENOM" id="CLU_067299_0_0_11"/>
<name>A0A075VAJ4_9PSEU</name>
<proteinExistence type="predicted"/>
<protein>
    <recommendedName>
        <fullName evidence="1">PPM-type phosphatase domain-containing protein</fullName>
    </recommendedName>
</protein>
<dbReference type="EMBL" id="CP008954">
    <property type="protein sequence ID" value="AIG81361.1"/>
    <property type="molecule type" value="Genomic_DNA"/>
</dbReference>